<evidence type="ECO:0000313" key="3">
    <source>
        <dbReference type="EMBL" id="KNC36477.1"/>
    </source>
</evidence>
<dbReference type="OrthoDB" id="378917at2759"/>
<feature type="region of interest" description="Disordered" evidence="1">
    <location>
        <begin position="60"/>
        <end position="84"/>
    </location>
</feature>
<name>A0A0L0CW42_PLAFA</name>
<feature type="region of interest" description="Disordered" evidence="1">
    <location>
        <begin position="394"/>
        <end position="485"/>
    </location>
</feature>
<reference evidence="4" key="1">
    <citation type="submission" date="2015-07" db="EMBL/GenBank/DDBJ databases">
        <title>Annotation of Plasmodium falciparum RAJ116.</title>
        <authorList>
            <consortium name="The Broad Institute Genome Sequencing Platform"/>
            <person name="Volkman S.K."/>
            <person name="Neafsey D.E."/>
            <person name="Dash A.P."/>
            <person name="Chitnis C.E."/>
            <person name="Hartl D.L."/>
            <person name="Young S.K."/>
            <person name="Zeng Q."/>
            <person name="Koehrsen M."/>
            <person name="Alvarado L."/>
            <person name="Berlin A."/>
            <person name="Borenstein D."/>
            <person name="Chapman S.B."/>
            <person name="Chen Z."/>
            <person name="Engels R."/>
            <person name="Freedman E."/>
            <person name="Gellesch M."/>
            <person name="Goldberg J."/>
            <person name="Griggs A."/>
            <person name="Gujja S."/>
            <person name="Heilman E.R."/>
            <person name="Heiman D.I."/>
            <person name="Howarth C."/>
            <person name="Jen D."/>
            <person name="Larson L."/>
            <person name="Mehta T."/>
            <person name="Neiman D."/>
            <person name="Park D."/>
            <person name="Pearson M."/>
            <person name="Roberts A."/>
            <person name="Saif S."/>
            <person name="Shea T."/>
            <person name="Shenoy N."/>
            <person name="Sisk P."/>
            <person name="Stolte C."/>
            <person name="Sykes S."/>
            <person name="Walk T."/>
            <person name="White J."/>
            <person name="Yandava C."/>
            <person name="Haas B."/>
            <person name="Henn M.R."/>
            <person name="Nusbaum C."/>
            <person name="Birren B."/>
        </authorList>
    </citation>
    <scope>NUCLEOTIDE SEQUENCE [LARGE SCALE GENOMIC DNA]</scope>
    <source>
        <strain evidence="4">RAJ116</strain>
    </source>
</reference>
<dbReference type="GO" id="GO:0046789">
    <property type="term" value="F:host cell surface receptor binding"/>
    <property type="evidence" value="ECO:0007669"/>
    <property type="project" value="InterPro"/>
</dbReference>
<dbReference type="EMBL" id="GG664148">
    <property type="protein sequence ID" value="KNC36477.1"/>
    <property type="molecule type" value="Genomic_DNA"/>
</dbReference>
<dbReference type="GO" id="GO:0016020">
    <property type="term" value="C:membrane"/>
    <property type="evidence" value="ECO:0007669"/>
    <property type="project" value="InterPro"/>
</dbReference>
<dbReference type="Gene3D" id="1.20.58.830">
    <property type="match status" value="1"/>
</dbReference>
<dbReference type="InterPro" id="IPR042202">
    <property type="entry name" value="Duffy-ag-bd_sf"/>
</dbReference>
<reference evidence="4" key="2">
    <citation type="submission" date="2015-07" db="EMBL/GenBank/DDBJ databases">
        <title>The genome sequence of Plasmodium falciparum RAJ116.</title>
        <authorList>
            <consortium name="The Broad Institute Genome Sequencing Platform"/>
            <person name="Volkman S.K."/>
            <person name="Neafsey D.E."/>
            <person name="Dash A.P."/>
            <person name="Chitnis C.E."/>
            <person name="Hartl D.L."/>
            <person name="Young S.K."/>
            <person name="Kodira C.D."/>
            <person name="Zeng Q."/>
            <person name="Koehrsen M."/>
            <person name="Godfrey P."/>
            <person name="Alvarado L."/>
            <person name="Berlin A."/>
            <person name="Borenstein D."/>
            <person name="Chen Z."/>
            <person name="Engels R."/>
            <person name="Freedman E."/>
            <person name="Gellesch M."/>
            <person name="Goldberg J."/>
            <person name="Griggs A."/>
            <person name="Gujja S."/>
            <person name="Heiman D."/>
            <person name="Hepburn T."/>
            <person name="Howarth C."/>
            <person name="Jen D."/>
            <person name="Larson L."/>
            <person name="Lewis B."/>
            <person name="Mehta T."/>
            <person name="Park D."/>
            <person name="Pearson M."/>
            <person name="Roberts A."/>
            <person name="Saif S."/>
            <person name="Shea T."/>
            <person name="Shenoy N."/>
            <person name="Sisk P."/>
            <person name="Stolte C."/>
            <person name="Sykes S."/>
            <person name="Walk T."/>
            <person name="White J."/>
            <person name="Yandava C."/>
            <person name="Wirth D.F."/>
            <person name="Nusbaum C."/>
            <person name="Birren B."/>
        </authorList>
    </citation>
    <scope>NUCLEOTIDE SEQUENCE [LARGE SCALE GENOMIC DNA]</scope>
    <source>
        <strain evidence="4">RAJ116</strain>
    </source>
</reference>
<sequence length="604" mass="68205">MELIPSEEKTVNEIAEAIQKGVAKSIIPPSILTANASRGEYRKGVNKTDFNNLCSIMDRHSNDRREDGSGNDKYGGPCTGKGTGENDQRFIIGGTWETKEDEVNEDHKDVLLPPRRRHMCTSNLENLNVDSSGLSSSKVNDSFLGDVLLAAKYEGGYIKNNLSDKGDDTAICTAMKYSFADIGDIIRGKDLWDQNRDVKQLQENLKTIFWEHWWEKNRGKVWEAMQCGYKHGRDPTDSEKDLAICDRKDNDYPVGNDRKEGTEYQFFRWFSEWSEDFCQKQKKQLEELEELEKGCPTDMCTSENEKKQQMHTSIGNHNINNKAKNSLVLKIIIQMIAKYPAQHMPINIWKKKLGNIKCTSSSIDCNCMKDESIQSPPLPESLDEQPYTVKGKCECEEKPQRPQPGPPPRPGGESQQPHNDGDGDSDNQPPAGAEEDGKETTPPPPGDTSTGPDDPFKTADSGQDTGTDGQGNNGPSAHGADVKPEKQDEFKHLATCPDKNQSYCNNYSIRARPGCKSKRDKYDLLENWYTITIKSKNDSYSVQVSQRRRTLCFPKPNRKELPSYTLENFKKHLLNCAATEAKHLMDYHKDDKKISFRGNQIQLC</sequence>
<evidence type="ECO:0000259" key="2">
    <source>
        <dbReference type="Pfam" id="PF05424"/>
    </source>
</evidence>
<dbReference type="Gene3D" id="1.20.1310.20">
    <property type="entry name" value="Duffy-antigen binding domain"/>
    <property type="match status" value="1"/>
</dbReference>
<feature type="compositionally biased region" description="Basic and acidic residues" evidence="1">
    <location>
        <begin position="60"/>
        <end position="70"/>
    </location>
</feature>
<feature type="compositionally biased region" description="Pro residues" evidence="1">
    <location>
        <begin position="401"/>
        <end position="410"/>
    </location>
</feature>
<organism evidence="3 4">
    <name type="scientific">Plasmodium falciparum RAJ116</name>
    <dbReference type="NCBI Taxonomy" id="580058"/>
    <lineage>
        <taxon>Eukaryota</taxon>
        <taxon>Sar</taxon>
        <taxon>Alveolata</taxon>
        <taxon>Apicomplexa</taxon>
        <taxon>Aconoidasida</taxon>
        <taxon>Haemosporida</taxon>
        <taxon>Plasmodiidae</taxon>
        <taxon>Plasmodium</taxon>
        <taxon>Plasmodium (Laverania)</taxon>
    </lineage>
</organism>
<feature type="domain" description="Duffy-antigen binding" evidence="2">
    <location>
        <begin position="110"/>
        <end position="209"/>
    </location>
</feature>
<protein>
    <submittedName>
        <fullName evidence="3">Erythrocyte membrane protein 1</fullName>
    </submittedName>
</protein>
<gene>
    <name evidence="3" type="ORF">PFLG_01820</name>
</gene>
<dbReference type="SUPFAM" id="SSF140924">
    <property type="entry name" value="Duffy binding domain-like"/>
    <property type="match status" value="2"/>
</dbReference>
<evidence type="ECO:0000256" key="1">
    <source>
        <dbReference type="SAM" id="MobiDB-lite"/>
    </source>
</evidence>
<dbReference type="Pfam" id="PF05424">
    <property type="entry name" value="Duffy_binding"/>
    <property type="match status" value="1"/>
</dbReference>
<dbReference type="AlphaFoldDB" id="A0A0L0CW42"/>
<proteinExistence type="predicted"/>
<dbReference type="Proteomes" id="UP000054566">
    <property type="component" value="Unassembled WGS sequence"/>
</dbReference>
<evidence type="ECO:0000313" key="4">
    <source>
        <dbReference type="Proteomes" id="UP000054566"/>
    </source>
</evidence>
<accession>A0A0L0CW42</accession>
<dbReference type="InterPro" id="IPR008602">
    <property type="entry name" value="Duffy-antigen-binding"/>
</dbReference>